<keyword evidence="1" id="KW-0479">Metal-binding</keyword>
<dbReference type="PROSITE" id="PS00079">
    <property type="entry name" value="MULTICOPPER_OXIDASE1"/>
    <property type="match status" value="1"/>
</dbReference>
<keyword evidence="11" id="KW-1185">Reference proteome</keyword>
<proteinExistence type="predicted"/>
<evidence type="ECO:0000256" key="1">
    <source>
        <dbReference type="ARBA" id="ARBA00022723"/>
    </source>
</evidence>
<dbReference type="Gene3D" id="2.60.40.420">
    <property type="entry name" value="Cupredoxins - blue copper proteins"/>
    <property type="match status" value="3"/>
</dbReference>
<feature type="signal peptide" evidence="4">
    <location>
        <begin position="1"/>
        <end position="23"/>
    </location>
</feature>
<evidence type="ECO:0000256" key="2">
    <source>
        <dbReference type="ARBA" id="ARBA00023002"/>
    </source>
</evidence>
<evidence type="ECO:0000256" key="3">
    <source>
        <dbReference type="ARBA" id="ARBA00023008"/>
    </source>
</evidence>
<evidence type="ECO:0000259" key="6">
    <source>
        <dbReference type="Pfam" id="PF07731"/>
    </source>
</evidence>
<sequence>MSKFYQPALFLTVCALCSSSAFAAVKEYHLTIAEQTVNITGKPVQRITVNGQFPAPALEFEEGDEAVIHVNNQLKNQDSSIHWHGLLLPGLMDGVPGFNGFQGIKPQGHFVYQFKVRQSGTYWYHAHSKGQEQDGLYGSLVIHPKAKPAVNAHEYTDRDYVVMLSDFHEKSSNQIQKDLKISAEFYQNQRETLGDVWRQVQRDGLKATWSDRKMWNQMRMLKTDLSDVTGYTFLMNGKTPEQNWTGVFKPNEKVRLRFINASAMSFYDVRIPNLKMTVVSADGQPVKPVTVDEFRIGTAETYDVIVEPQAAHYQIEAESIDRSGFAVGSLQSELHSATSNLQLPAARPRALLTMQDMGHATEHSGDDHSKMNHATMSEMDHSKMNHAAMSEMDHSKMNHAAMSDMDHSKMNHAAMSEMDHSKMNHAAMSEMDHSKMNHAAMSEMDHSKMNHVAMSEMDHSKMNHAVMSEMDHSKMNHATMSENTHTQHGMPSTEHKNAVVYGWANASTPAGHKALHYEDLKSLQPQADTREPSSELVVRLGGTMERYIWTINGKKFSDATPLKVKYGERIRIKFINDSMMAHPMHLHGMFMQLENGQTAAEMPNKHTLIVPPGQTVTALLTADELGEWAIHCHLLYHMSAGMMNKLIVAQVSENEPLSTTAIQATQTPSATAQKGAAHAQH</sequence>
<dbReference type="CDD" id="cd13874">
    <property type="entry name" value="CuRO_2_CopA"/>
    <property type="match status" value="1"/>
</dbReference>
<keyword evidence="4" id="KW-0732">Signal</keyword>
<evidence type="ECO:0000313" key="10">
    <source>
        <dbReference type="Proteomes" id="UP000405075"/>
    </source>
</evidence>
<dbReference type="InterPro" id="IPR034282">
    <property type="entry name" value="CuRO_2_CopA"/>
</dbReference>
<feature type="domain" description="Plastocyanin-like" evidence="7">
    <location>
        <begin position="32"/>
        <end position="146"/>
    </location>
</feature>
<feature type="domain" description="Plastocyanin-like" evidence="6">
    <location>
        <begin position="532"/>
        <end position="649"/>
    </location>
</feature>
<dbReference type="InterPro" id="IPR001117">
    <property type="entry name" value="Cu-oxidase_2nd"/>
</dbReference>
<feature type="chain" id="PRO_5043028959" evidence="4">
    <location>
        <begin position="24"/>
        <end position="681"/>
    </location>
</feature>
<dbReference type="CDD" id="cd13896">
    <property type="entry name" value="CuRO_3_CopA"/>
    <property type="match status" value="1"/>
</dbReference>
<name>A0AAP9GTI6_9GAMM</name>
<organism evidence="8 10">
    <name type="scientific">Acinetobacter towneri</name>
    <dbReference type="NCBI Taxonomy" id="202956"/>
    <lineage>
        <taxon>Bacteria</taxon>
        <taxon>Pseudomonadati</taxon>
        <taxon>Pseudomonadota</taxon>
        <taxon>Gammaproteobacteria</taxon>
        <taxon>Moraxellales</taxon>
        <taxon>Moraxellaceae</taxon>
        <taxon>Acinetobacter</taxon>
    </lineage>
</organism>
<dbReference type="GO" id="GO:0005507">
    <property type="term" value="F:copper ion binding"/>
    <property type="evidence" value="ECO:0007669"/>
    <property type="project" value="InterPro"/>
</dbReference>
<dbReference type="EMBL" id="CP046045">
    <property type="protein sequence ID" value="QGM26962.1"/>
    <property type="molecule type" value="Genomic_DNA"/>
</dbReference>
<dbReference type="PANTHER" id="PTHR11709:SF394">
    <property type="entry name" value="FI03373P-RELATED"/>
    <property type="match status" value="1"/>
</dbReference>
<dbReference type="Pfam" id="PF00394">
    <property type="entry name" value="Cu-oxidase"/>
    <property type="match status" value="1"/>
</dbReference>
<evidence type="ECO:0000313" key="8">
    <source>
        <dbReference type="EMBL" id="QGM26962.1"/>
    </source>
</evidence>
<evidence type="ECO:0000313" key="11">
    <source>
        <dbReference type="Proteomes" id="UP000663954"/>
    </source>
</evidence>
<dbReference type="Proteomes" id="UP000663954">
    <property type="component" value="Chromosome"/>
</dbReference>
<evidence type="ECO:0000256" key="4">
    <source>
        <dbReference type="SAM" id="SignalP"/>
    </source>
</evidence>
<evidence type="ECO:0000259" key="5">
    <source>
        <dbReference type="Pfam" id="PF00394"/>
    </source>
</evidence>
<dbReference type="InterPro" id="IPR008972">
    <property type="entry name" value="Cupredoxin"/>
</dbReference>
<feature type="domain" description="Plastocyanin-like" evidence="5">
    <location>
        <begin position="193"/>
        <end position="317"/>
    </location>
</feature>
<reference evidence="9 11" key="3">
    <citation type="journal article" date="2020" name="Front. Cell. Infect. Microbiol.">
        <title>Characterization of Three Porcine Acinetobacter towneri Strains Co-Harboring tet(X3) and bla OXA-58.</title>
        <authorList>
            <person name="Ma J."/>
            <person name="Wang J."/>
            <person name="Feng J."/>
            <person name="Liu Y."/>
            <person name="Yang B."/>
            <person name="Li R."/>
            <person name="Bai L."/>
            <person name="He T."/>
            <person name="Wang X."/>
            <person name="Yang Z."/>
        </authorList>
    </citation>
    <scope>NUCLEOTIDE SEQUENCE [LARGE SCALE GENOMIC DNA]</scope>
    <source>
        <strain evidence="9 11">GX5</strain>
    </source>
</reference>
<dbReference type="EMBL" id="CP071770">
    <property type="protein sequence ID" value="QTD62408.1"/>
    <property type="molecule type" value="Genomic_DNA"/>
</dbReference>
<dbReference type="RefSeq" id="WP_004975248.1">
    <property type="nucleotide sequence ID" value="NZ_BBNL01000022.1"/>
</dbReference>
<dbReference type="Pfam" id="PF07732">
    <property type="entry name" value="Cu-oxidase_3"/>
    <property type="match status" value="1"/>
</dbReference>
<dbReference type="PROSITE" id="PS00080">
    <property type="entry name" value="MULTICOPPER_OXIDASE2"/>
    <property type="match status" value="1"/>
</dbReference>
<dbReference type="Proteomes" id="UP000405075">
    <property type="component" value="Chromosome"/>
</dbReference>
<reference evidence="10" key="1">
    <citation type="submission" date="2019-11" db="EMBL/GenBank/DDBJ databases">
        <title>Escherichia coli 1916D6.</title>
        <authorList>
            <person name="Yao H."/>
            <person name="Du X."/>
            <person name="Yu R."/>
            <person name="Li A."/>
        </authorList>
    </citation>
    <scope>NUCLEOTIDE SEQUENCE [LARGE SCALE GENOMIC DNA]</scope>
    <source>
        <strain evidence="10">19110F47</strain>
    </source>
</reference>
<accession>A0AAP9GTI6</accession>
<reference evidence="9" key="4">
    <citation type="submission" date="2021-03" db="EMBL/GenBank/DDBJ databases">
        <authorList>
            <person name="Ma J."/>
        </authorList>
    </citation>
    <scope>NUCLEOTIDE SEQUENCE</scope>
    <source>
        <strain evidence="9">GX5</strain>
    </source>
</reference>
<dbReference type="GeneID" id="64223800"/>
<evidence type="ECO:0000313" key="9">
    <source>
        <dbReference type="EMBL" id="QTD62408.1"/>
    </source>
</evidence>
<keyword evidence="3" id="KW-0186">Copper</keyword>
<dbReference type="AlphaFoldDB" id="A0AAP9GTI6"/>
<reference evidence="8" key="2">
    <citation type="submission" date="2019-11" db="EMBL/GenBank/DDBJ databases">
        <authorList>
            <person name="Yao H."/>
            <person name="Du X."/>
            <person name="Yu R."/>
            <person name="Li A."/>
        </authorList>
    </citation>
    <scope>NUCLEOTIDE SEQUENCE</scope>
    <source>
        <strain evidence="8">19110F47</strain>
    </source>
</reference>
<dbReference type="InterPro" id="IPR011707">
    <property type="entry name" value="Cu-oxidase-like_N"/>
</dbReference>
<evidence type="ECO:0000259" key="7">
    <source>
        <dbReference type="Pfam" id="PF07732"/>
    </source>
</evidence>
<dbReference type="InterPro" id="IPR034279">
    <property type="entry name" value="CuRO_3_CopA"/>
</dbReference>
<keyword evidence="2" id="KW-0560">Oxidoreductase</keyword>
<dbReference type="GO" id="GO:0016491">
    <property type="term" value="F:oxidoreductase activity"/>
    <property type="evidence" value="ECO:0007669"/>
    <property type="project" value="UniProtKB-KW"/>
</dbReference>
<protein>
    <submittedName>
        <fullName evidence="8">Multicopper oxidase domain-containing protein</fullName>
    </submittedName>
</protein>
<gene>
    <name evidence="8" type="ORF">GJD93_04330</name>
    <name evidence="9" type="ORF">J4G45_04305</name>
</gene>
<dbReference type="InterPro" id="IPR045087">
    <property type="entry name" value="Cu-oxidase_fam"/>
</dbReference>
<dbReference type="PANTHER" id="PTHR11709">
    <property type="entry name" value="MULTI-COPPER OXIDASE"/>
    <property type="match status" value="1"/>
</dbReference>
<dbReference type="InterPro" id="IPR011706">
    <property type="entry name" value="Cu-oxidase_C"/>
</dbReference>
<dbReference type="InterPro" id="IPR002355">
    <property type="entry name" value="Cu_oxidase_Cu_BS"/>
</dbReference>
<dbReference type="SUPFAM" id="SSF49503">
    <property type="entry name" value="Cupredoxins"/>
    <property type="match status" value="3"/>
</dbReference>
<dbReference type="Pfam" id="PF07731">
    <property type="entry name" value="Cu-oxidase_2"/>
    <property type="match status" value="1"/>
</dbReference>
<dbReference type="InterPro" id="IPR033138">
    <property type="entry name" value="Cu_oxidase_CS"/>
</dbReference>